<sequence length="239" mass="25473">MAWIFGGSFFTGTAGTPVVYVSRLSVHSFRKGRRQRANLGVQDQIVALDWIQKNIAAFGGDPAKVTLFGKSAGAVSVGLLYLNQISEAGPAQPCRQIFESGQAGTTPIFDANKLLHLREHLRNVRRAPAHHLCLRAASADEIMAGQNAGLAVAVGSFFPVLDGPQGLIPALPESERAAAKRPWRLGPVHVGLCAGRWHPLRRRVGAVEYRAGGGGKEAERSLRSAGLGDISRVDAVTLV</sequence>
<dbReference type="EMBL" id="JARJCW010000094">
    <property type="protein sequence ID" value="KAJ7194988.1"/>
    <property type="molecule type" value="Genomic_DNA"/>
</dbReference>
<reference evidence="5" key="1">
    <citation type="submission" date="2023-03" db="EMBL/GenBank/DDBJ databases">
        <title>Massive genome expansion in bonnet fungi (Mycena s.s.) driven by repeated elements and novel gene families across ecological guilds.</title>
        <authorList>
            <consortium name="Lawrence Berkeley National Laboratory"/>
            <person name="Harder C.B."/>
            <person name="Miyauchi S."/>
            <person name="Viragh M."/>
            <person name="Kuo A."/>
            <person name="Thoen E."/>
            <person name="Andreopoulos B."/>
            <person name="Lu D."/>
            <person name="Skrede I."/>
            <person name="Drula E."/>
            <person name="Henrissat B."/>
            <person name="Morin E."/>
            <person name="Kohler A."/>
            <person name="Barry K."/>
            <person name="LaButti K."/>
            <person name="Morin E."/>
            <person name="Salamov A."/>
            <person name="Lipzen A."/>
            <person name="Mereny Z."/>
            <person name="Hegedus B."/>
            <person name="Baldrian P."/>
            <person name="Stursova M."/>
            <person name="Weitz H."/>
            <person name="Taylor A."/>
            <person name="Grigoriev I.V."/>
            <person name="Nagy L.G."/>
            <person name="Martin F."/>
            <person name="Kauserud H."/>
        </authorList>
    </citation>
    <scope>NUCLEOTIDE SEQUENCE</scope>
    <source>
        <strain evidence="5">9144</strain>
    </source>
</reference>
<comment type="caution">
    <text evidence="5">The sequence shown here is derived from an EMBL/GenBank/DDBJ whole genome shotgun (WGS) entry which is preliminary data.</text>
</comment>
<dbReference type="PANTHER" id="PTHR11559">
    <property type="entry name" value="CARBOXYLESTERASE"/>
    <property type="match status" value="1"/>
</dbReference>
<evidence type="ECO:0000256" key="3">
    <source>
        <dbReference type="RuleBase" id="RU361235"/>
    </source>
</evidence>
<accession>A0AAD6UUK7</accession>
<feature type="domain" description="Carboxylesterase type B" evidence="4">
    <location>
        <begin position="28"/>
        <end position="178"/>
    </location>
</feature>
<name>A0AAD6UUK7_9AGAR</name>
<dbReference type="Gene3D" id="3.40.50.1820">
    <property type="entry name" value="alpha/beta hydrolase"/>
    <property type="match status" value="1"/>
</dbReference>
<dbReference type="InterPro" id="IPR002018">
    <property type="entry name" value="CarbesteraseB"/>
</dbReference>
<keyword evidence="2 3" id="KW-0378">Hydrolase</keyword>
<gene>
    <name evidence="5" type="ORF">GGX14DRAFT_677851</name>
</gene>
<dbReference type="InterPro" id="IPR019826">
    <property type="entry name" value="Carboxylesterase_B_AS"/>
</dbReference>
<proteinExistence type="inferred from homology"/>
<dbReference type="PROSITE" id="PS00122">
    <property type="entry name" value="CARBOXYLESTERASE_B_1"/>
    <property type="match status" value="1"/>
</dbReference>
<evidence type="ECO:0000259" key="4">
    <source>
        <dbReference type="Pfam" id="PF00135"/>
    </source>
</evidence>
<dbReference type="Pfam" id="PF00135">
    <property type="entry name" value="COesterase"/>
    <property type="match status" value="1"/>
</dbReference>
<dbReference type="SUPFAM" id="SSF53474">
    <property type="entry name" value="alpha/beta-Hydrolases"/>
    <property type="match status" value="1"/>
</dbReference>
<keyword evidence="6" id="KW-1185">Reference proteome</keyword>
<evidence type="ECO:0000256" key="2">
    <source>
        <dbReference type="ARBA" id="ARBA00022801"/>
    </source>
</evidence>
<comment type="similarity">
    <text evidence="1 3">Belongs to the type-B carboxylesterase/lipase family.</text>
</comment>
<dbReference type="GO" id="GO:0016787">
    <property type="term" value="F:hydrolase activity"/>
    <property type="evidence" value="ECO:0007669"/>
    <property type="project" value="UniProtKB-KW"/>
</dbReference>
<evidence type="ECO:0000313" key="6">
    <source>
        <dbReference type="Proteomes" id="UP001219525"/>
    </source>
</evidence>
<dbReference type="EC" id="3.1.1.-" evidence="3"/>
<organism evidence="5 6">
    <name type="scientific">Mycena pura</name>
    <dbReference type="NCBI Taxonomy" id="153505"/>
    <lineage>
        <taxon>Eukaryota</taxon>
        <taxon>Fungi</taxon>
        <taxon>Dikarya</taxon>
        <taxon>Basidiomycota</taxon>
        <taxon>Agaricomycotina</taxon>
        <taxon>Agaricomycetes</taxon>
        <taxon>Agaricomycetidae</taxon>
        <taxon>Agaricales</taxon>
        <taxon>Marasmiineae</taxon>
        <taxon>Mycenaceae</taxon>
        <taxon>Mycena</taxon>
    </lineage>
</organism>
<dbReference type="InterPro" id="IPR050309">
    <property type="entry name" value="Type-B_Carboxylest/Lipase"/>
</dbReference>
<evidence type="ECO:0000313" key="5">
    <source>
        <dbReference type="EMBL" id="KAJ7194988.1"/>
    </source>
</evidence>
<dbReference type="InterPro" id="IPR029058">
    <property type="entry name" value="AB_hydrolase_fold"/>
</dbReference>
<dbReference type="Proteomes" id="UP001219525">
    <property type="component" value="Unassembled WGS sequence"/>
</dbReference>
<dbReference type="AlphaFoldDB" id="A0AAD6UUK7"/>
<protein>
    <recommendedName>
        <fullName evidence="3">Carboxylic ester hydrolase</fullName>
        <ecNumber evidence="3">3.1.1.-</ecNumber>
    </recommendedName>
</protein>
<evidence type="ECO:0000256" key="1">
    <source>
        <dbReference type="ARBA" id="ARBA00005964"/>
    </source>
</evidence>